<keyword evidence="3" id="KW-1185">Reference proteome</keyword>
<dbReference type="AlphaFoldDB" id="A0A1S1NL91"/>
<protein>
    <submittedName>
        <fullName evidence="2">Uncharacterized protein</fullName>
    </submittedName>
</protein>
<sequence>MTGANNDDRSLIEDAMRLILAGAPAGWSRVRAELVASASPVSARAWAMAESGPVSVAPPVEAVELFTEYARRAAAAGATWRQLTVEVDDSGALMLHTDDAAEPAVPAALGARASRPRRVAAWLWAVAVAAAAAVLTVAIVGRDRGDGPTLRAMTASESMSNGQARAVAESTVLAWTRERDAGHLANLKALTWPDVPGQVGKDIRALEDHGQLDPDRVVAFGGFIRERSLWGLNTHFADNRGMLFLLEIREGELRVAGIGSAPVPRGP</sequence>
<gene>
    <name evidence="2" type="ORF">BKN37_08875</name>
</gene>
<dbReference type="RefSeq" id="WP_071024571.1">
    <property type="nucleotide sequence ID" value="NZ_MLQM01000033.1"/>
</dbReference>
<comment type="caution">
    <text evidence="2">The sequence shown here is derived from an EMBL/GenBank/DDBJ whole genome shotgun (WGS) entry which is preliminary data.</text>
</comment>
<dbReference type="EMBL" id="MLQM01000033">
    <property type="protein sequence ID" value="OHV04673.1"/>
    <property type="molecule type" value="Genomic_DNA"/>
</dbReference>
<proteinExistence type="predicted"/>
<accession>A0A1S1NL91</accession>
<evidence type="ECO:0000313" key="2">
    <source>
        <dbReference type="EMBL" id="OHV04673.1"/>
    </source>
</evidence>
<dbReference type="Proteomes" id="UP000179734">
    <property type="component" value="Unassembled WGS sequence"/>
</dbReference>
<evidence type="ECO:0000256" key="1">
    <source>
        <dbReference type="SAM" id="Phobius"/>
    </source>
</evidence>
<keyword evidence="1" id="KW-0812">Transmembrane</keyword>
<reference evidence="2 3" key="1">
    <citation type="submission" date="2016-10" db="EMBL/GenBank/DDBJ databases">
        <title>Genome sequence of Mycobacterium talmonii.</title>
        <authorList>
            <person name="Greninger A.L."/>
            <person name="Elliott B."/>
            <person name="Vasireddy S."/>
            <person name="Vasireddy R."/>
        </authorList>
    </citation>
    <scope>NUCLEOTIDE SEQUENCE [LARGE SCALE GENOMIC DNA]</scope>
    <source>
        <strain evidence="3">NE-TNMC-100812</strain>
    </source>
</reference>
<feature type="transmembrane region" description="Helical" evidence="1">
    <location>
        <begin position="119"/>
        <end position="141"/>
    </location>
</feature>
<keyword evidence="1" id="KW-0472">Membrane</keyword>
<keyword evidence="1" id="KW-1133">Transmembrane helix</keyword>
<organism evidence="2 3">
    <name type="scientific">Mycobacterium talmoniae</name>
    <dbReference type="NCBI Taxonomy" id="1858794"/>
    <lineage>
        <taxon>Bacteria</taxon>
        <taxon>Bacillati</taxon>
        <taxon>Actinomycetota</taxon>
        <taxon>Actinomycetes</taxon>
        <taxon>Mycobacteriales</taxon>
        <taxon>Mycobacteriaceae</taxon>
        <taxon>Mycobacterium</taxon>
    </lineage>
</organism>
<evidence type="ECO:0000313" key="3">
    <source>
        <dbReference type="Proteomes" id="UP000179734"/>
    </source>
</evidence>
<name>A0A1S1NL91_9MYCO</name>